<evidence type="ECO:0000256" key="4">
    <source>
        <dbReference type="ARBA" id="ARBA00023242"/>
    </source>
</evidence>
<evidence type="ECO:0000313" key="5">
    <source>
        <dbReference type="EMBL" id="CAB9503712.1"/>
    </source>
</evidence>
<proteinExistence type="inferred from homology"/>
<dbReference type="GO" id="GO:0005737">
    <property type="term" value="C:cytoplasm"/>
    <property type="evidence" value="ECO:0007669"/>
    <property type="project" value="TreeGrafter"/>
</dbReference>
<dbReference type="AlphaFoldDB" id="A0A9N8H8M1"/>
<dbReference type="InterPro" id="IPR011989">
    <property type="entry name" value="ARM-like"/>
</dbReference>
<dbReference type="PANTHER" id="PTHR12363">
    <property type="entry name" value="TRANSPORTIN 3 AND IMPORTIN 13"/>
    <property type="match status" value="1"/>
</dbReference>
<dbReference type="Gene3D" id="1.25.10.10">
    <property type="entry name" value="Leucine-rich Repeat Variant"/>
    <property type="match status" value="1"/>
</dbReference>
<comment type="caution">
    <text evidence="5">The sequence shown here is derived from an EMBL/GenBank/DDBJ whole genome shotgun (WGS) entry which is preliminary data.</text>
</comment>
<evidence type="ECO:0000256" key="1">
    <source>
        <dbReference type="ARBA" id="ARBA00004123"/>
    </source>
</evidence>
<dbReference type="GO" id="GO:0005634">
    <property type="term" value="C:nucleus"/>
    <property type="evidence" value="ECO:0007669"/>
    <property type="project" value="UniProtKB-SubCell"/>
</dbReference>
<accession>A0A9N8H8M1</accession>
<evidence type="ECO:0000256" key="3">
    <source>
        <dbReference type="ARBA" id="ARBA00022448"/>
    </source>
</evidence>
<keyword evidence="6" id="KW-1185">Reference proteome</keyword>
<dbReference type="InterPro" id="IPR016024">
    <property type="entry name" value="ARM-type_fold"/>
</dbReference>
<dbReference type="Proteomes" id="UP001153069">
    <property type="component" value="Unassembled WGS sequence"/>
</dbReference>
<protein>
    <submittedName>
        <fullName evidence="5">Uncharacterized protein</fullName>
    </submittedName>
</protein>
<dbReference type="InterPro" id="IPR051345">
    <property type="entry name" value="Importin_beta-like_NTR"/>
</dbReference>
<organism evidence="5 6">
    <name type="scientific">Seminavis robusta</name>
    <dbReference type="NCBI Taxonomy" id="568900"/>
    <lineage>
        <taxon>Eukaryota</taxon>
        <taxon>Sar</taxon>
        <taxon>Stramenopiles</taxon>
        <taxon>Ochrophyta</taxon>
        <taxon>Bacillariophyta</taxon>
        <taxon>Bacillariophyceae</taxon>
        <taxon>Bacillariophycidae</taxon>
        <taxon>Naviculales</taxon>
        <taxon>Naviculaceae</taxon>
        <taxon>Seminavis</taxon>
    </lineage>
</organism>
<keyword evidence="4" id="KW-0539">Nucleus</keyword>
<evidence type="ECO:0000256" key="2">
    <source>
        <dbReference type="ARBA" id="ARBA00007991"/>
    </source>
</evidence>
<keyword evidence="3" id="KW-0813">Transport</keyword>
<dbReference type="OrthoDB" id="44850at2759"/>
<sequence>MEPALDVIGRALQGDPGSNSFLDRTSSIYVLDATDPSKPKTYGCWNFIHQAMNEVERYEANYARSHQIHALQNGAGLSSHVKLLATMALRVSRRAPDVDRSLVSTCVVNAGSQFNGTPEQSQWLIDLNLELREIVMGRIAAMAFDFSFHRRDGPHGHSAFADPTVMELFCAVLASNAVSSGPLAVHHFVTEWIVPSTKTLPPFAVACVTLHLALGALRKAAPAGTKDMMQQLSASIVAAVLAPVLLDAVAEESSANAAGGSAMKESQHDKNNQVAAICVRALERWCAATDLSLAQIKHICSKVEVNFIEVINDAMYSDSKHVVEALAEFIEACLSDNQDTPTVLEERMTQVRYLLQVDEHAFQSNFSAEQLNLIESKEMSSIVDELVSAIGLQRFRFTERQNNGDHDVCRSLVRIASSLGSAAMKFSADHGHPLKNEPGLVDLMMKGAAHPSVNISAIALAVLADVVRLENSLGPQLLPLLQRRAIIPHHVVSGAPYLAASDICGVNFQEFQIFRDTVLTSALRACYEGNSANYMDSCTSAVEEFCSETASSQVSLHLEAALFCLAAVADLAMDTVENQSFPHPSQMERCTSALAAKPASMMANPLTLSQMCRFLRNYTRWYGESQVQGVLDVATDLALSTFNLCAASYPGGEPSRVMMQESNISPGKDAALTLQEILCQHPKYFVSNSAITALGAGWEASYAACNRPDAITIEDRRALCIAICHVLAALPDNQRVRSFHALALPALDCFEKMTAIANNTTGADKQQEELNGVLRRVADEIVIFTVMARTFTNACFANDSGMEDAHNSAPEKRVAIPVPLLVIIRKAWPSIVHVAAMYSNNERVAKALGRFLVEFLPPECNSKGSTSLLKELCSVALSMLKKKGAGSQVKFQPVFGFLTEIVTVHGETAEKKTSEKVNGLSTPESNENVTAIQTDLLLAAVDELQSSFAAPSIGNAKEQGQGQPPFESKTLPVPKGNIHPGDEFCAMLGLFKTCLERCPSYFFHLPCAPGLVGREDMLSRKATDLAVGFLNEADVATAEHAMQFLEAMIKLTQSPNDNIKELSKETVLTVSPSMISMLLLGSCGKLSFAVLGDAAHLICSVLTVLPPTEDVQSSAINALKHEQFRLGDDARHVIFTALEGVVRKEVTVENLASLLEQNWELHQLNEVESLEASDVVVRFVKRFKR</sequence>
<dbReference type="SUPFAM" id="SSF48371">
    <property type="entry name" value="ARM repeat"/>
    <property type="match status" value="1"/>
</dbReference>
<comment type="subcellular location">
    <subcellularLocation>
        <location evidence="1">Nucleus</location>
    </subcellularLocation>
</comment>
<dbReference type="GO" id="GO:0006606">
    <property type="term" value="P:protein import into nucleus"/>
    <property type="evidence" value="ECO:0007669"/>
    <property type="project" value="TreeGrafter"/>
</dbReference>
<reference evidence="5" key="1">
    <citation type="submission" date="2020-06" db="EMBL/GenBank/DDBJ databases">
        <authorList>
            <consortium name="Plant Systems Biology data submission"/>
        </authorList>
    </citation>
    <scope>NUCLEOTIDE SEQUENCE</scope>
    <source>
        <strain evidence="5">D6</strain>
    </source>
</reference>
<name>A0A9N8H8M1_9STRA</name>
<dbReference type="EMBL" id="CAICTM010000173">
    <property type="protein sequence ID" value="CAB9503712.1"/>
    <property type="molecule type" value="Genomic_DNA"/>
</dbReference>
<comment type="similarity">
    <text evidence="2">Belongs to the importin beta family.</text>
</comment>
<gene>
    <name evidence="5" type="ORF">SEMRO_174_G076660.1</name>
</gene>
<dbReference type="PANTHER" id="PTHR12363:SF33">
    <property type="entry name" value="IMPORTIN-13"/>
    <property type="match status" value="1"/>
</dbReference>
<evidence type="ECO:0000313" key="6">
    <source>
        <dbReference type="Proteomes" id="UP001153069"/>
    </source>
</evidence>